<dbReference type="NCBIfam" id="NF004846">
    <property type="entry name" value="PRK06197.1"/>
    <property type="match status" value="1"/>
</dbReference>
<evidence type="ECO:0000256" key="1">
    <source>
        <dbReference type="ARBA" id="ARBA00006484"/>
    </source>
</evidence>
<organism evidence="3 4">
    <name type="scientific">Paractinoplanes tereljensis</name>
    <dbReference type="NCBI Taxonomy" id="571912"/>
    <lineage>
        <taxon>Bacteria</taxon>
        <taxon>Bacillati</taxon>
        <taxon>Actinomycetota</taxon>
        <taxon>Actinomycetes</taxon>
        <taxon>Micromonosporales</taxon>
        <taxon>Micromonosporaceae</taxon>
        <taxon>Paractinoplanes</taxon>
    </lineage>
</organism>
<dbReference type="SUPFAM" id="SSF51735">
    <property type="entry name" value="NAD(P)-binding Rossmann-fold domains"/>
    <property type="match status" value="1"/>
</dbReference>
<dbReference type="Gene3D" id="3.40.50.720">
    <property type="entry name" value="NAD(P)-binding Rossmann-like Domain"/>
    <property type="match status" value="1"/>
</dbReference>
<gene>
    <name evidence="3" type="ORF">Ate02nite_48820</name>
</gene>
<sequence length="299" mass="31156">MTLSATGGSMCRMSWTVDNIPDQTGRVAVITGATSGLGLVVARELARAGARLIIGARDPGKASATIDLLPGTGHSTYPLDLADLDSVREFATAVRSGHGRLDLLINDAGIMAVPRTLSAQGYELQFAVNHLGHFALTTGLLDRIDGRVVTVTSVLHRKGRLDLDDLSAASGYSPTDAYNRSKLANMVFALELHRRWEGVSVAAHPGYARTGLQGSVPPGLYRFLLTRIGNPLVAVSAARGALPLLYAATAPQVASGELIGPGGPGEMRGAPKALVPAPAAADPEAGRRLWAVSEQLVTA</sequence>
<dbReference type="PANTHER" id="PTHR24320:SF148">
    <property type="entry name" value="NAD(P)-BINDING ROSSMANN-FOLD SUPERFAMILY PROTEIN"/>
    <property type="match status" value="1"/>
</dbReference>
<dbReference type="PRINTS" id="PR00081">
    <property type="entry name" value="GDHRDH"/>
</dbReference>
<keyword evidence="2" id="KW-0560">Oxidoreductase</keyword>
<dbReference type="Pfam" id="PF00106">
    <property type="entry name" value="adh_short"/>
    <property type="match status" value="1"/>
</dbReference>
<name>A0A919NR96_9ACTN</name>
<dbReference type="Proteomes" id="UP000623608">
    <property type="component" value="Unassembled WGS sequence"/>
</dbReference>
<accession>A0A919NR96</accession>
<evidence type="ECO:0000313" key="3">
    <source>
        <dbReference type="EMBL" id="GIF22152.1"/>
    </source>
</evidence>
<dbReference type="InterPro" id="IPR002347">
    <property type="entry name" value="SDR_fam"/>
</dbReference>
<dbReference type="GO" id="GO:0016491">
    <property type="term" value="F:oxidoreductase activity"/>
    <property type="evidence" value="ECO:0007669"/>
    <property type="project" value="UniProtKB-KW"/>
</dbReference>
<proteinExistence type="inferred from homology"/>
<protein>
    <submittedName>
        <fullName evidence="3">Short-chain dehydrogenase</fullName>
    </submittedName>
</protein>
<dbReference type="PANTHER" id="PTHR24320">
    <property type="entry name" value="RETINOL DEHYDROGENASE"/>
    <property type="match status" value="1"/>
</dbReference>
<comment type="caution">
    <text evidence="3">The sequence shown here is derived from an EMBL/GenBank/DDBJ whole genome shotgun (WGS) entry which is preliminary data.</text>
</comment>
<keyword evidence="4" id="KW-1185">Reference proteome</keyword>
<dbReference type="AlphaFoldDB" id="A0A919NR96"/>
<reference evidence="3" key="1">
    <citation type="submission" date="2021-01" db="EMBL/GenBank/DDBJ databases">
        <title>Whole genome shotgun sequence of Actinoplanes tereljensis NBRC 105297.</title>
        <authorList>
            <person name="Komaki H."/>
            <person name="Tamura T."/>
        </authorList>
    </citation>
    <scope>NUCLEOTIDE SEQUENCE</scope>
    <source>
        <strain evidence="3">NBRC 105297</strain>
    </source>
</reference>
<dbReference type="InterPro" id="IPR036291">
    <property type="entry name" value="NAD(P)-bd_dom_sf"/>
</dbReference>
<evidence type="ECO:0000313" key="4">
    <source>
        <dbReference type="Proteomes" id="UP000623608"/>
    </source>
</evidence>
<comment type="similarity">
    <text evidence="1">Belongs to the short-chain dehydrogenases/reductases (SDR) family.</text>
</comment>
<dbReference type="EMBL" id="BOMY01000033">
    <property type="protein sequence ID" value="GIF22152.1"/>
    <property type="molecule type" value="Genomic_DNA"/>
</dbReference>
<evidence type="ECO:0000256" key="2">
    <source>
        <dbReference type="ARBA" id="ARBA00023002"/>
    </source>
</evidence>